<comment type="caution">
    <text evidence="2">The sequence shown here is derived from an EMBL/GenBank/DDBJ whole genome shotgun (WGS) entry which is preliminary data.</text>
</comment>
<sequence length="49" mass="5229">MNENTQSDKSNGGKTVLIFLLGIITAVIITGLFGNPVTSLIEYIASLFN</sequence>
<gene>
    <name evidence="2" type="ORF">ACFSX4_12760</name>
</gene>
<protein>
    <submittedName>
        <fullName evidence="2">Uncharacterized protein</fullName>
    </submittedName>
</protein>
<organism evidence="2 3">
    <name type="scientific">Corticicoccus populi</name>
    <dbReference type="NCBI Taxonomy" id="1812821"/>
    <lineage>
        <taxon>Bacteria</taxon>
        <taxon>Bacillati</taxon>
        <taxon>Bacillota</taxon>
        <taxon>Bacilli</taxon>
        <taxon>Bacillales</taxon>
        <taxon>Staphylococcaceae</taxon>
        <taxon>Corticicoccus</taxon>
    </lineage>
</organism>
<name>A0ABW5WZQ3_9STAP</name>
<dbReference type="Proteomes" id="UP001597519">
    <property type="component" value="Unassembled WGS sequence"/>
</dbReference>
<keyword evidence="1" id="KW-0472">Membrane</keyword>
<reference evidence="3" key="1">
    <citation type="journal article" date="2019" name="Int. J. Syst. Evol. Microbiol.">
        <title>The Global Catalogue of Microorganisms (GCM) 10K type strain sequencing project: providing services to taxonomists for standard genome sequencing and annotation.</title>
        <authorList>
            <consortium name="The Broad Institute Genomics Platform"/>
            <consortium name="The Broad Institute Genome Sequencing Center for Infectious Disease"/>
            <person name="Wu L."/>
            <person name="Ma J."/>
        </authorList>
    </citation>
    <scope>NUCLEOTIDE SEQUENCE [LARGE SCALE GENOMIC DNA]</scope>
    <source>
        <strain evidence="3">KCTC 33575</strain>
    </source>
</reference>
<dbReference type="EMBL" id="JBHUOQ010000005">
    <property type="protein sequence ID" value="MFD2831338.1"/>
    <property type="molecule type" value="Genomic_DNA"/>
</dbReference>
<dbReference type="RefSeq" id="WP_377775502.1">
    <property type="nucleotide sequence ID" value="NZ_JBHUOQ010000005.1"/>
</dbReference>
<evidence type="ECO:0000256" key="1">
    <source>
        <dbReference type="SAM" id="Phobius"/>
    </source>
</evidence>
<keyword evidence="1" id="KW-1133">Transmembrane helix</keyword>
<feature type="transmembrane region" description="Helical" evidence="1">
    <location>
        <begin position="12"/>
        <end position="33"/>
    </location>
</feature>
<evidence type="ECO:0000313" key="2">
    <source>
        <dbReference type="EMBL" id="MFD2831338.1"/>
    </source>
</evidence>
<proteinExistence type="predicted"/>
<evidence type="ECO:0000313" key="3">
    <source>
        <dbReference type="Proteomes" id="UP001597519"/>
    </source>
</evidence>
<accession>A0ABW5WZQ3</accession>
<keyword evidence="3" id="KW-1185">Reference proteome</keyword>
<keyword evidence="1" id="KW-0812">Transmembrane</keyword>